<evidence type="ECO:0000256" key="3">
    <source>
        <dbReference type="ARBA" id="ARBA00022679"/>
    </source>
</evidence>
<dbReference type="InterPro" id="IPR003333">
    <property type="entry name" value="CMAS"/>
</dbReference>
<dbReference type="EMBL" id="QKYU01000048">
    <property type="protein sequence ID" value="PZW36991.1"/>
    <property type="molecule type" value="Genomic_DNA"/>
</dbReference>
<dbReference type="PIRSF" id="PIRSF003085">
    <property type="entry name" value="CMAS"/>
    <property type="match status" value="1"/>
</dbReference>
<evidence type="ECO:0000313" key="8">
    <source>
        <dbReference type="Proteomes" id="UP000249688"/>
    </source>
</evidence>
<comment type="caution">
    <text evidence="7">The sequence shown here is derived from an EMBL/GenBank/DDBJ whole genome shotgun (WGS) entry which is preliminary data.</text>
</comment>
<evidence type="ECO:0000256" key="2">
    <source>
        <dbReference type="ARBA" id="ARBA00022603"/>
    </source>
</evidence>
<proteinExistence type="inferred from homology"/>
<comment type="similarity">
    <text evidence="1">Belongs to the CFA/CMAS family.</text>
</comment>
<dbReference type="PANTHER" id="PTHR43667">
    <property type="entry name" value="CYCLOPROPANE-FATTY-ACYL-PHOSPHOLIPID SYNTHASE"/>
    <property type="match status" value="1"/>
</dbReference>
<dbReference type="InterPro" id="IPR029063">
    <property type="entry name" value="SAM-dependent_MTases_sf"/>
</dbReference>
<name>A0A2W7HVI0_9PROT</name>
<keyword evidence="5" id="KW-0443">Lipid metabolism</keyword>
<gene>
    <name evidence="7" type="ORF">C8P66_1481</name>
</gene>
<sequence length="403" mass="45342">MFLLKGFFSKIIRTGTLTLIGPRGDSHVVGSGEPFVSIRITNAATARHILLNADMAIGEAFMDGSLIVEQGDIYGFLDLCFANLGWGYGHWARYARAIVRRIARPVIQYNPIGKARENVAHHYDLSDALYELFLDANRQYSCAYFMTPDDTLEAAQAQKMRHIAAKLLLKPNQRVLDIGSGWGGLALHVAQTEGVDVTGITLSTEQHGYAQHRADAAGVSDRVRFLLQDYREATGQYDRIVSVGMFEHVGIDHYRTYFARIRDLLTDDGVALVHTIGSASGPGAGSSWLNRYIFPGGYSPAMSEIVPHIESAGLYITDIEVLRLHYAETLKAWRRRFDEKRHIAAKLYDERFCRMWEFYLAACEAAFRHAGLVVFQIQLSKRVDAVPMTRDYITDWERRGSAR</sequence>
<reference evidence="7 8" key="1">
    <citation type="submission" date="2018-06" db="EMBL/GenBank/DDBJ databases">
        <title>Genomic Encyclopedia of Archaeal and Bacterial Type Strains, Phase II (KMG-II): from individual species to whole genera.</title>
        <authorList>
            <person name="Goeker M."/>
        </authorList>
    </citation>
    <scope>NUCLEOTIDE SEQUENCE [LARGE SCALE GENOMIC DNA]</scope>
    <source>
        <strain evidence="7 8">DSM 24525</strain>
    </source>
</reference>
<dbReference type="SUPFAM" id="SSF53335">
    <property type="entry name" value="S-adenosyl-L-methionine-dependent methyltransferases"/>
    <property type="match status" value="1"/>
</dbReference>
<evidence type="ECO:0000313" key="7">
    <source>
        <dbReference type="EMBL" id="PZW36991.1"/>
    </source>
</evidence>
<keyword evidence="4" id="KW-0949">S-adenosyl-L-methionine</keyword>
<evidence type="ECO:0000256" key="5">
    <source>
        <dbReference type="ARBA" id="ARBA00023098"/>
    </source>
</evidence>
<dbReference type="OrthoDB" id="9782855at2"/>
<evidence type="ECO:0000256" key="6">
    <source>
        <dbReference type="PIRSR" id="PIRSR003085-1"/>
    </source>
</evidence>
<accession>A0A2W7HVI0</accession>
<evidence type="ECO:0000256" key="1">
    <source>
        <dbReference type="ARBA" id="ARBA00010815"/>
    </source>
</evidence>
<dbReference type="GO" id="GO:0032259">
    <property type="term" value="P:methylation"/>
    <property type="evidence" value="ECO:0007669"/>
    <property type="project" value="UniProtKB-KW"/>
</dbReference>
<keyword evidence="2" id="KW-0489">Methyltransferase</keyword>
<evidence type="ECO:0000256" key="4">
    <source>
        <dbReference type="ARBA" id="ARBA00022691"/>
    </source>
</evidence>
<protein>
    <submittedName>
        <fullName evidence="7">Cyclopropane-fatty-acyl-phospholipid synthase</fullName>
    </submittedName>
</protein>
<dbReference type="Pfam" id="PF02353">
    <property type="entry name" value="CMAS"/>
    <property type="match status" value="1"/>
</dbReference>
<dbReference type="InterPro" id="IPR050723">
    <property type="entry name" value="CFA/CMAS"/>
</dbReference>
<keyword evidence="8" id="KW-1185">Reference proteome</keyword>
<feature type="active site" evidence="6">
    <location>
        <position position="363"/>
    </location>
</feature>
<dbReference type="Gene3D" id="3.40.50.150">
    <property type="entry name" value="Vaccinia Virus protein VP39"/>
    <property type="match status" value="1"/>
</dbReference>
<dbReference type="GO" id="GO:0008610">
    <property type="term" value="P:lipid biosynthetic process"/>
    <property type="evidence" value="ECO:0007669"/>
    <property type="project" value="InterPro"/>
</dbReference>
<dbReference type="GO" id="GO:0008168">
    <property type="term" value="F:methyltransferase activity"/>
    <property type="evidence" value="ECO:0007669"/>
    <property type="project" value="UniProtKB-KW"/>
</dbReference>
<keyword evidence="3" id="KW-0808">Transferase</keyword>
<organism evidence="7 8">
    <name type="scientific">Humitalea rosea</name>
    <dbReference type="NCBI Taxonomy" id="990373"/>
    <lineage>
        <taxon>Bacteria</taxon>
        <taxon>Pseudomonadati</taxon>
        <taxon>Pseudomonadota</taxon>
        <taxon>Alphaproteobacteria</taxon>
        <taxon>Acetobacterales</taxon>
        <taxon>Roseomonadaceae</taxon>
        <taxon>Humitalea</taxon>
    </lineage>
</organism>
<dbReference type="CDD" id="cd02440">
    <property type="entry name" value="AdoMet_MTases"/>
    <property type="match status" value="1"/>
</dbReference>
<dbReference type="PANTHER" id="PTHR43667:SF1">
    <property type="entry name" value="CYCLOPROPANE-FATTY-ACYL-PHOSPHOLIPID SYNTHASE"/>
    <property type="match status" value="1"/>
</dbReference>
<dbReference type="RefSeq" id="WP_111400593.1">
    <property type="nucleotide sequence ID" value="NZ_QKYU01000048.1"/>
</dbReference>
<dbReference type="AlphaFoldDB" id="A0A2W7HVI0"/>
<dbReference type="Proteomes" id="UP000249688">
    <property type="component" value="Unassembled WGS sequence"/>
</dbReference>